<feature type="compositionally biased region" description="Polar residues" evidence="2">
    <location>
        <begin position="1"/>
        <end position="16"/>
    </location>
</feature>
<evidence type="ECO:0000256" key="2">
    <source>
        <dbReference type="SAM" id="MobiDB-lite"/>
    </source>
</evidence>
<sequence>MRSVLSGSYSALNDQGGSSGENDVYRSTTRPSFDYVMPTPRQEKFSFSNSVKRIFRGGNYSGSGALRASQSVFVLPHIHEDATLLAAHGAGSNYERLLRRDNKGRRMPTSTSMEEAALLGCNPSESMDEVELKNIQLSFPSTRSLARGEGIASEERVETNLGSLLVAVQGDRSKPAILTYHDLGLNYVSNYQAFFNFVDMRLLLQNFCVYHVNAPGQEENATTLPETYVYPTMDELAEQLLDVLVHFGLKRVVGFGVGAGANILCRFALSHQEKVDALCVLNCISTQSGWIEWGYQKMNSRNLKAKGVMTQGVLDYLMWHHFGKVNEDRNHDLTTVYRQYFESNVNPTNLAMFIDSYIRRTDLNIERTLDPMRRKEVRTLKMALLNVTGAFSPHVDDTVTFNGRLDPVTSTWMKIQDCGMVMEEQPAKLSEAFRLFLQGQGYGTLKLFRKNSLPEVPSLSMKKVSQHRKMSVDSGVGGVGEQSSASSNASINNASGSISSGIVTPKGDANSTTALINLNSNSSVHSKTSALDKAISDIRITENPISESPELAASNENPVC</sequence>
<dbReference type="OMA" id="CNPSESM"/>
<feature type="region of interest" description="Disordered" evidence="2">
    <location>
        <begin position="462"/>
        <end position="504"/>
    </location>
</feature>
<dbReference type="SUPFAM" id="SSF53474">
    <property type="entry name" value="alpha/beta-Hydrolases"/>
    <property type="match status" value="1"/>
</dbReference>
<dbReference type="Pfam" id="PF03096">
    <property type="entry name" value="Ndr"/>
    <property type="match status" value="1"/>
</dbReference>
<gene>
    <name evidence="3" type="ORF">Fcan01_02039</name>
</gene>
<feature type="compositionally biased region" description="Low complexity" evidence="2">
    <location>
        <begin position="483"/>
        <end position="502"/>
    </location>
</feature>
<organism evidence="3 4">
    <name type="scientific">Folsomia candida</name>
    <name type="common">Springtail</name>
    <dbReference type="NCBI Taxonomy" id="158441"/>
    <lineage>
        <taxon>Eukaryota</taxon>
        <taxon>Metazoa</taxon>
        <taxon>Ecdysozoa</taxon>
        <taxon>Arthropoda</taxon>
        <taxon>Hexapoda</taxon>
        <taxon>Collembola</taxon>
        <taxon>Entomobryomorpha</taxon>
        <taxon>Isotomoidea</taxon>
        <taxon>Isotomidae</taxon>
        <taxon>Proisotominae</taxon>
        <taxon>Folsomia</taxon>
    </lineage>
</organism>
<dbReference type="Gene3D" id="3.40.50.1820">
    <property type="entry name" value="alpha/beta hydrolase"/>
    <property type="match status" value="1"/>
</dbReference>
<dbReference type="OrthoDB" id="741027at2759"/>
<dbReference type="InterPro" id="IPR029058">
    <property type="entry name" value="AB_hydrolase_fold"/>
</dbReference>
<protein>
    <submittedName>
        <fullName evidence="3">Protein NDRG3</fullName>
    </submittedName>
</protein>
<dbReference type="InterPro" id="IPR004142">
    <property type="entry name" value="NDRG"/>
</dbReference>
<comment type="caution">
    <text evidence="3">The sequence shown here is derived from an EMBL/GenBank/DDBJ whole genome shotgun (WGS) entry which is preliminary data.</text>
</comment>
<keyword evidence="4" id="KW-1185">Reference proteome</keyword>
<feature type="region of interest" description="Disordered" evidence="2">
    <location>
        <begin position="1"/>
        <end position="26"/>
    </location>
</feature>
<dbReference type="STRING" id="158441.A0A226F3U1"/>
<dbReference type="FunFam" id="3.40.50.1820:FF:000047">
    <property type="entry name" value="protein NDRG3 isoform X8"/>
    <property type="match status" value="1"/>
</dbReference>
<accession>A0A226F3U1</accession>
<dbReference type="AlphaFoldDB" id="A0A226F3U1"/>
<evidence type="ECO:0000313" key="4">
    <source>
        <dbReference type="Proteomes" id="UP000198287"/>
    </source>
</evidence>
<evidence type="ECO:0000256" key="1">
    <source>
        <dbReference type="ARBA" id="ARBA00005598"/>
    </source>
</evidence>
<name>A0A226F3U1_FOLCA</name>
<dbReference type="PANTHER" id="PTHR11034">
    <property type="entry name" value="N-MYC DOWNSTREAM REGULATED"/>
    <property type="match status" value="1"/>
</dbReference>
<dbReference type="EMBL" id="LNIX01000001">
    <property type="protein sequence ID" value="OXA64439.1"/>
    <property type="molecule type" value="Genomic_DNA"/>
</dbReference>
<reference evidence="3 4" key="1">
    <citation type="submission" date="2015-12" db="EMBL/GenBank/DDBJ databases">
        <title>The genome of Folsomia candida.</title>
        <authorList>
            <person name="Faddeeva A."/>
            <person name="Derks M.F."/>
            <person name="Anvar Y."/>
            <person name="Smit S."/>
            <person name="Van Straalen N."/>
            <person name="Roelofs D."/>
        </authorList>
    </citation>
    <scope>NUCLEOTIDE SEQUENCE [LARGE SCALE GENOMIC DNA]</scope>
    <source>
        <strain evidence="3 4">VU population</strain>
        <tissue evidence="3">Whole body</tissue>
    </source>
</reference>
<dbReference type="Proteomes" id="UP000198287">
    <property type="component" value="Unassembled WGS sequence"/>
</dbReference>
<evidence type="ECO:0000313" key="3">
    <source>
        <dbReference type="EMBL" id="OXA64439.1"/>
    </source>
</evidence>
<comment type="similarity">
    <text evidence="1">Belongs to the NDRG family.</text>
</comment>
<proteinExistence type="inferred from homology"/>